<keyword evidence="3" id="KW-1185">Reference proteome</keyword>
<keyword evidence="1" id="KW-0472">Membrane</keyword>
<accession>A0ABR3V1P1</accession>
<proteinExistence type="predicted"/>
<gene>
    <name evidence="2" type="ORF">VTK73DRAFT_5455</name>
</gene>
<evidence type="ECO:0000256" key="1">
    <source>
        <dbReference type="SAM" id="Phobius"/>
    </source>
</evidence>
<evidence type="ECO:0008006" key="4">
    <source>
        <dbReference type="Google" id="ProtNLM"/>
    </source>
</evidence>
<reference evidence="2 3" key="1">
    <citation type="journal article" date="2024" name="Commun. Biol.">
        <title>Comparative genomic analysis of thermophilic fungi reveals convergent evolutionary adaptations and gene losses.</title>
        <authorList>
            <person name="Steindorff A.S."/>
            <person name="Aguilar-Pontes M.V."/>
            <person name="Robinson A.J."/>
            <person name="Andreopoulos B."/>
            <person name="LaButti K."/>
            <person name="Kuo A."/>
            <person name="Mondo S."/>
            <person name="Riley R."/>
            <person name="Otillar R."/>
            <person name="Haridas S."/>
            <person name="Lipzen A."/>
            <person name="Grimwood J."/>
            <person name="Schmutz J."/>
            <person name="Clum A."/>
            <person name="Reid I.D."/>
            <person name="Moisan M.C."/>
            <person name="Butler G."/>
            <person name="Nguyen T.T.M."/>
            <person name="Dewar K."/>
            <person name="Conant G."/>
            <person name="Drula E."/>
            <person name="Henrissat B."/>
            <person name="Hansel C."/>
            <person name="Singer S."/>
            <person name="Hutchinson M.I."/>
            <person name="de Vries R.P."/>
            <person name="Natvig D.O."/>
            <person name="Powell A.J."/>
            <person name="Tsang A."/>
            <person name="Grigoriev I.V."/>
        </authorList>
    </citation>
    <scope>NUCLEOTIDE SEQUENCE [LARGE SCALE GENOMIC DNA]</scope>
    <source>
        <strain evidence="2 3">ATCC 24622</strain>
    </source>
</reference>
<name>A0ABR3V1P1_9PEZI</name>
<dbReference type="EMBL" id="JAZHXJ010003032">
    <property type="protein sequence ID" value="KAL1835700.1"/>
    <property type="molecule type" value="Genomic_DNA"/>
</dbReference>
<evidence type="ECO:0000313" key="2">
    <source>
        <dbReference type="EMBL" id="KAL1835700.1"/>
    </source>
</evidence>
<feature type="transmembrane region" description="Helical" evidence="1">
    <location>
        <begin position="12"/>
        <end position="29"/>
    </location>
</feature>
<dbReference type="Proteomes" id="UP001586593">
    <property type="component" value="Unassembled WGS sequence"/>
</dbReference>
<keyword evidence="1" id="KW-1133">Transmembrane helix</keyword>
<keyword evidence="1" id="KW-0812">Transmembrane</keyword>
<evidence type="ECO:0000313" key="3">
    <source>
        <dbReference type="Proteomes" id="UP001586593"/>
    </source>
</evidence>
<organism evidence="2 3">
    <name type="scientific">Phialemonium thermophilum</name>
    <dbReference type="NCBI Taxonomy" id="223376"/>
    <lineage>
        <taxon>Eukaryota</taxon>
        <taxon>Fungi</taxon>
        <taxon>Dikarya</taxon>
        <taxon>Ascomycota</taxon>
        <taxon>Pezizomycotina</taxon>
        <taxon>Sordariomycetes</taxon>
        <taxon>Sordariomycetidae</taxon>
        <taxon>Cephalothecales</taxon>
        <taxon>Cephalothecaceae</taxon>
        <taxon>Phialemonium</taxon>
    </lineage>
</organism>
<protein>
    <recommendedName>
        <fullName evidence="4">Secreted protein</fullName>
    </recommendedName>
</protein>
<sequence>MNPFGTHRADVRTHRSFFFFLFVFFFVLWEQRDRFWGDTEQFLGIYSGDPSWGHADSLWGQTSSRQIRRSSSLHRALFRAVRLDALAKAPACCSVILGAVARSRQRKTRCLGWTRMRPLFHLPYKRGWLSNWQTSCPSAPSSVGQSCVAWRPAL</sequence>
<comment type="caution">
    <text evidence="2">The sequence shown here is derived from an EMBL/GenBank/DDBJ whole genome shotgun (WGS) entry which is preliminary data.</text>
</comment>